<protein>
    <recommendedName>
        <fullName evidence="2">BBC1/AIM3 cysteine proteinase-fold domain-containing protein</fullName>
    </recommendedName>
</protein>
<dbReference type="OrthoDB" id="3357271at2759"/>
<evidence type="ECO:0000256" key="1">
    <source>
        <dbReference type="SAM" id="MobiDB-lite"/>
    </source>
</evidence>
<evidence type="ECO:0000313" key="4">
    <source>
        <dbReference type="Proteomes" id="UP000218811"/>
    </source>
</evidence>
<dbReference type="STRING" id="742152.A0A2H3K3J5"/>
<dbReference type="Pfam" id="PF25459">
    <property type="entry name" value="AIM3_BBC1_C"/>
    <property type="match status" value="1"/>
</dbReference>
<feature type="compositionally biased region" description="Basic and acidic residues" evidence="1">
    <location>
        <begin position="1"/>
        <end position="28"/>
    </location>
</feature>
<reference evidence="3 4" key="1">
    <citation type="journal article" date="2012" name="Science">
        <title>The Paleozoic origin of enzymatic lignin decomposition reconstructed from 31 fungal genomes.</title>
        <authorList>
            <person name="Floudas D."/>
            <person name="Binder M."/>
            <person name="Riley R."/>
            <person name="Barry K."/>
            <person name="Blanchette R.A."/>
            <person name="Henrissat B."/>
            <person name="Martinez A.T."/>
            <person name="Otillar R."/>
            <person name="Spatafora J.W."/>
            <person name="Yadav J.S."/>
            <person name="Aerts A."/>
            <person name="Benoit I."/>
            <person name="Boyd A."/>
            <person name="Carlson A."/>
            <person name="Copeland A."/>
            <person name="Coutinho P.M."/>
            <person name="de Vries R.P."/>
            <person name="Ferreira P."/>
            <person name="Findley K."/>
            <person name="Foster B."/>
            <person name="Gaskell J."/>
            <person name="Glotzer D."/>
            <person name="Gorecki P."/>
            <person name="Heitman J."/>
            <person name="Hesse C."/>
            <person name="Hori C."/>
            <person name="Igarashi K."/>
            <person name="Jurgens J.A."/>
            <person name="Kallen N."/>
            <person name="Kersten P."/>
            <person name="Kohler A."/>
            <person name="Kuees U."/>
            <person name="Kumar T.K.A."/>
            <person name="Kuo A."/>
            <person name="LaButti K."/>
            <person name="Larrondo L.F."/>
            <person name="Lindquist E."/>
            <person name="Ling A."/>
            <person name="Lombard V."/>
            <person name="Lucas S."/>
            <person name="Lundell T."/>
            <person name="Martin R."/>
            <person name="McLaughlin D.J."/>
            <person name="Morgenstern I."/>
            <person name="Morin E."/>
            <person name="Murat C."/>
            <person name="Nagy L.G."/>
            <person name="Nolan M."/>
            <person name="Ohm R.A."/>
            <person name="Patyshakuliyeva A."/>
            <person name="Rokas A."/>
            <person name="Ruiz-Duenas F.J."/>
            <person name="Sabat G."/>
            <person name="Salamov A."/>
            <person name="Samejima M."/>
            <person name="Schmutz J."/>
            <person name="Slot J.C."/>
            <person name="St John F."/>
            <person name="Stenlid J."/>
            <person name="Sun H."/>
            <person name="Sun S."/>
            <person name="Syed K."/>
            <person name="Tsang A."/>
            <person name="Wiebenga A."/>
            <person name="Young D."/>
            <person name="Pisabarro A."/>
            <person name="Eastwood D.C."/>
            <person name="Martin F."/>
            <person name="Cullen D."/>
            <person name="Grigoriev I.V."/>
            <person name="Hibbett D.S."/>
        </authorList>
    </citation>
    <scope>NUCLEOTIDE SEQUENCE [LARGE SCALE GENOMIC DNA]</scope>
    <source>
        <strain evidence="3 4">MD-104</strain>
    </source>
</reference>
<feature type="domain" description="BBC1/AIM3 cysteine proteinase-fold" evidence="2">
    <location>
        <begin position="354"/>
        <end position="553"/>
    </location>
</feature>
<name>A0A2H3K3J5_WOLCO</name>
<evidence type="ECO:0000313" key="3">
    <source>
        <dbReference type="EMBL" id="PCH42987.1"/>
    </source>
</evidence>
<organism evidence="3 4">
    <name type="scientific">Wolfiporia cocos (strain MD-104)</name>
    <name type="common">Brown rot fungus</name>
    <dbReference type="NCBI Taxonomy" id="742152"/>
    <lineage>
        <taxon>Eukaryota</taxon>
        <taxon>Fungi</taxon>
        <taxon>Dikarya</taxon>
        <taxon>Basidiomycota</taxon>
        <taxon>Agaricomycotina</taxon>
        <taxon>Agaricomycetes</taxon>
        <taxon>Polyporales</taxon>
        <taxon>Phaeolaceae</taxon>
        <taxon>Wolfiporia</taxon>
    </lineage>
</organism>
<evidence type="ECO:0000259" key="2">
    <source>
        <dbReference type="Pfam" id="PF25459"/>
    </source>
</evidence>
<feature type="compositionally biased region" description="Basic and acidic residues" evidence="1">
    <location>
        <begin position="168"/>
        <end position="180"/>
    </location>
</feature>
<keyword evidence="4" id="KW-1185">Reference proteome</keyword>
<dbReference type="Proteomes" id="UP000218811">
    <property type="component" value="Unassembled WGS sequence"/>
</dbReference>
<feature type="region of interest" description="Disordered" evidence="1">
    <location>
        <begin position="1"/>
        <end position="134"/>
    </location>
</feature>
<sequence>MLSDLKQKATKAKDYGVHKMVTTKEHMKSQPSNKINWDRKPAPPPPPPARQKSTFAPPPSRNSSVSVRSQASTSEIDTSSSSSPASSAQPAPPRRPTHQETMSLAPPPRRSSSIARTGPRAGEENSTDMDRIDWANLSQEDKEVLFSWLDEFFARYLNLAMPPRSAHRTVETIAKEEKPAKPSPPPMPSSRRHPSISASPASRTSSPVPILAPAPIVAAAAPRIATAGPPPIPKWTRPDQRPPASSSAHDELFTMSHPSPTTHGSSALDLAHYFAPWTTWDSAWYAELNPLPPPPLKGNGELRYAGATQQYESTKTVYSGVLFADLSMCWWSVSFPAGRASDPNDAQSVQRFAEYLPRPRALDRAALLEAHSTYGETVAAFAESFEGTGQYCARGECWDLAHEALEYVSQFDYVPKPVPSTSRTHGHLIFCGKATGKGRPQYGRWRGGDDRVRRGDIVEWRRVSLSMSSGQYAYTQWLGDPDHTAVIVSDAVPRVAVTDGQSVLPADLGTLEVVEQSVGTGKTPHRSTYVLSGLEEGEMWIYRPVSMEAYVGCLLDSKRPDGVNALVL</sequence>
<dbReference type="AlphaFoldDB" id="A0A2H3K3J5"/>
<feature type="compositionally biased region" description="Low complexity" evidence="1">
    <location>
        <begin position="61"/>
        <end position="89"/>
    </location>
</feature>
<feature type="region of interest" description="Disordered" evidence="1">
    <location>
        <begin position="228"/>
        <end position="261"/>
    </location>
</feature>
<dbReference type="OMA" id="GEMWIYR"/>
<dbReference type="InterPro" id="IPR057402">
    <property type="entry name" value="AIM3_BBC1_C"/>
</dbReference>
<accession>A0A2H3K3J5</accession>
<gene>
    <name evidence="3" type="ORF">WOLCODRAFT_138148</name>
</gene>
<proteinExistence type="predicted"/>
<feature type="region of interest" description="Disordered" evidence="1">
    <location>
        <begin position="164"/>
        <end position="208"/>
    </location>
</feature>
<dbReference type="EMBL" id="KB468135">
    <property type="protein sequence ID" value="PCH42987.1"/>
    <property type="molecule type" value="Genomic_DNA"/>
</dbReference>
<feature type="compositionally biased region" description="Low complexity" evidence="1">
    <location>
        <begin position="195"/>
        <end position="208"/>
    </location>
</feature>